<dbReference type="Proteomes" id="UP000007887">
    <property type="component" value="Chromosome"/>
</dbReference>
<dbReference type="AlphaFoldDB" id="I0GT71"/>
<proteinExistence type="predicted"/>
<name>I0GT71_SELRL</name>
<dbReference type="KEGG" id="sri:SELR_22500"/>
<protein>
    <submittedName>
        <fullName evidence="1">Uncharacterized protein</fullName>
    </submittedName>
</protein>
<evidence type="ECO:0000313" key="1">
    <source>
        <dbReference type="EMBL" id="BAL83958.1"/>
    </source>
</evidence>
<organism evidence="1 2">
    <name type="scientific">Selenomonas ruminantium subsp. lactilytica (strain NBRC 103574 / TAM6421)</name>
    <dbReference type="NCBI Taxonomy" id="927704"/>
    <lineage>
        <taxon>Bacteria</taxon>
        <taxon>Bacillati</taxon>
        <taxon>Bacillota</taxon>
        <taxon>Negativicutes</taxon>
        <taxon>Selenomonadales</taxon>
        <taxon>Selenomonadaceae</taxon>
        <taxon>Selenomonas</taxon>
    </lineage>
</organism>
<reference evidence="1 2" key="1">
    <citation type="submission" date="2011-10" db="EMBL/GenBank/DDBJ databases">
        <title>Whole genome sequence of Selenomonas ruminantium subsp. lactilytica TAM6421.</title>
        <authorList>
            <person name="Oguchi A."/>
            <person name="Ankai A."/>
            <person name="Kaneko J."/>
            <person name="Yamada-Narita S."/>
            <person name="Fukui S."/>
            <person name="Takahashi M."/>
            <person name="Onodera T."/>
            <person name="Kojima S."/>
            <person name="Fushimi T."/>
            <person name="Abe N."/>
            <person name="Kamio Y."/>
            <person name="Yamazaki S."/>
            <person name="Fujita N."/>
        </authorList>
    </citation>
    <scope>NUCLEOTIDE SEQUENCE [LARGE SCALE GENOMIC DNA]</scope>
    <source>
        <strain evidence="2">NBRC 103574 / TAM6421</strain>
    </source>
</reference>
<dbReference type="EMBL" id="AP012292">
    <property type="protein sequence ID" value="BAL83958.1"/>
    <property type="molecule type" value="Genomic_DNA"/>
</dbReference>
<dbReference type="HOGENOM" id="CLU_2095182_0_0_9"/>
<sequence length="116" mass="13397">MPIAKNVAGGERGVLFLWERLPERQRRPARGRQLPESTLKDAPPVLPGAIWQNSSKIADRVVLAETEKVLPREPRTAHERDNIQYVLTNKLQFIEKSRCQNCQRDFDCPFQMIFSP</sequence>
<gene>
    <name evidence="1" type="ordered locus">SELR_22500</name>
</gene>
<evidence type="ECO:0000313" key="2">
    <source>
        <dbReference type="Proteomes" id="UP000007887"/>
    </source>
</evidence>
<dbReference type="RefSeq" id="WP_014425385.1">
    <property type="nucleotide sequence ID" value="NC_017068.1"/>
</dbReference>
<accession>I0GT71</accession>